<feature type="coiled-coil region" evidence="1">
    <location>
        <begin position="197"/>
        <end position="265"/>
    </location>
</feature>
<dbReference type="EMBL" id="JABDHM010000167">
    <property type="protein sequence ID" value="KAF5216909.1"/>
    <property type="molecule type" value="Genomic_DNA"/>
</dbReference>
<dbReference type="VEuPathDB" id="TriTrypDB:BCY84_02179"/>
<comment type="caution">
    <text evidence="3">The sequence shown here is derived from an EMBL/GenBank/DDBJ whole genome shotgun (WGS) entry which is preliminary data.</text>
</comment>
<name>A0A7J6XQW9_TRYCR</name>
<dbReference type="Proteomes" id="UP000583944">
    <property type="component" value="Unassembled WGS sequence"/>
</dbReference>
<dbReference type="AlphaFoldDB" id="A0A7J6XQW9"/>
<protein>
    <submittedName>
        <fullName evidence="3">Uncharacterized protein</fullName>
    </submittedName>
</protein>
<feature type="compositionally biased region" description="Polar residues" evidence="2">
    <location>
        <begin position="139"/>
        <end position="149"/>
    </location>
</feature>
<gene>
    <name evidence="3" type="ORF">ECC02_010279</name>
</gene>
<sequence length="561" mass="63980">MRVHRGVRDVKRDGDDRRDFVRYDDEENVGSRPHSSPIAQWADWSQQFFSSLTASTCRHSSGSSEVTEPRAKLAVTERELVRTRELLLQYKQYVEKRLLRHIQKLEEECAQRGKFCERLKRDNALLLEEMDRYRVSGASTAGTFSSNGLKRQHHPSPPGNARQASLFSYPTPLFPPLPLPEREDSTKGVLEMLRSRESTLLQQLHEERTERERLESEHAEAMRSLQEKVAELEEKRRVGIDATTIQNLREVLARRDDEIRQLRKLHGFSIVEPLEEDESQGVEDSAVAELKQAARDAFEFVAAMNATATNKIETHTLPLASETGIHFKDVEELWKETICAIASFSDGTSKLSHQPLLLQAVAKSVRCAMEAEHNQMALFLRQLLYEIEEMHKFIERERRERDLERQVAAHRLCEVEEESTALVQRLQRELSETAQRASSWVALDEPVVRQRRGKSSTASGMQRCDVATQTMPSVQLSGLLTGGTSSFPVAQNGAYKPLSDDLGHLLHEMEALERDNNEKSAIIAKLRQQRERFLGSVDAELALSFPERTALATSFPQYLLE</sequence>
<evidence type="ECO:0000256" key="2">
    <source>
        <dbReference type="SAM" id="MobiDB-lite"/>
    </source>
</evidence>
<organism evidence="3 4">
    <name type="scientific">Trypanosoma cruzi</name>
    <dbReference type="NCBI Taxonomy" id="5693"/>
    <lineage>
        <taxon>Eukaryota</taxon>
        <taxon>Discoba</taxon>
        <taxon>Euglenozoa</taxon>
        <taxon>Kinetoplastea</taxon>
        <taxon>Metakinetoplastina</taxon>
        <taxon>Trypanosomatida</taxon>
        <taxon>Trypanosomatidae</taxon>
        <taxon>Trypanosoma</taxon>
        <taxon>Schizotrypanum</taxon>
    </lineage>
</organism>
<proteinExistence type="predicted"/>
<reference evidence="3 4" key="1">
    <citation type="journal article" date="2019" name="Genome Biol. Evol.">
        <title>Nanopore Sequencing Significantly Improves Genome Assembly of the Protozoan Parasite Trypanosoma cruzi.</title>
        <authorList>
            <person name="Diaz-Viraque F."/>
            <person name="Pita S."/>
            <person name="Greif G."/>
            <person name="de Souza R.C.M."/>
            <person name="Iraola G."/>
            <person name="Robello C."/>
        </authorList>
    </citation>
    <scope>NUCLEOTIDE SEQUENCE [LARGE SCALE GENOMIC DNA]</scope>
    <source>
        <strain evidence="3 4">Berenice</strain>
    </source>
</reference>
<evidence type="ECO:0000313" key="3">
    <source>
        <dbReference type="EMBL" id="KAF5216909.1"/>
    </source>
</evidence>
<evidence type="ECO:0000313" key="4">
    <source>
        <dbReference type="Proteomes" id="UP000583944"/>
    </source>
</evidence>
<feature type="region of interest" description="Disordered" evidence="2">
    <location>
        <begin position="139"/>
        <end position="161"/>
    </location>
</feature>
<accession>A0A7J6XQW9</accession>
<dbReference type="VEuPathDB" id="TriTrypDB:ECC02_010279"/>
<keyword evidence="1" id="KW-0175">Coiled coil</keyword>
<evidence type="ECO:0000256" key="1">
    <source>
        <dbReference type="SAM" id="Coils"/>
    </source>
</evidence>